<feature type="compositionally biased region" description="Basic residues" evidence="1">
    <location>
        <begin position="205"/>
        <end position="214"/>
    </location>
</feature>
<accession>A0A5N7B7Q2</accession>
<feature type="region of interest" description="Disordered" evidence="1">
    <location>
        <begin position="169"/>
        <end position="214"/>
    </location>
</feature>
<dbReference type="EMBL" id="ML736218">
    <property type="protein sequence ID" value="KAE8377781.1"/>
    <property type="molecule type" value="Genomic_DNA"/>
</dbReference>
<dbReference type="Proteomes" id="UP000326198">
    <property type="component" value="Unassembled WGS sequence"/>
</dbReference>
<organism evidence="2 3">
    <name type="scientific">Aspergillus bertholletiae</name>
    <dbReference type="NCBI Taxonomy" id="1226010"/>
    <lineage>
        <taxon>Eukaryota</taxon>
        <taxon>Fungi</taxon>
        <taxon>Dikarya</taxon>
        <taxon>Ascomycota</taxon>
        <taxon>Pezizomycotina</taxon>
        <taxon>Eurotiomycetes</taxon>
        <taxon>Eurotiomycetidae</taxon>
        <taxon>Eurotiales</taxon>
        <taxon>Aspergillaceae</taxon>
        <taxon>Aspergillus</taxon>
        <taxon>Aspergillus subgen. Circumdati</taxon>
    </lineage>
</organism>
<feature type="region of interest" description="Disordered" evidence="1">
    <location>
        <begin position="1"/>
        <end position="21"/>
    </location>
</feature>
<evidence type="ECO:0000313" key="3">
    <source>
        <dbReference type="Proteomes" id="UP000326198"/>
    </source>
</evidence>
<gene>
    <name evidence="2" type="ORF">BDV26DRAFT_262931</name>
</gene>
<reference evidence="2 3" key="1">
    <citation type="submission" date="2019-04" db="EMBL/GenBank/DDBJ databases">
        <title>Friends and foes A comparative genomics studyof 23 Aspergillus species from section Flavi.</title>
        <authorList>
            <consortium name="DOE Joint Genome Institute"/>
            <person name="Kjaerbolling I."/>
            <person name="Vesth T."/>
            <person name="Frisvad J.C."/>
            <person name="Nybo J.L."/>
            <person name="Theobald S."/>
            <person name="Kildgaard S."/>
            <person name="Isbrandt T."/>
            <person name="Kuo A."/>
            <person name="Sato A."/>
            <person name="Lyhne E.K."/>
            <person name="Kogle M.E."/>
            <person name="Wiebenga A."/>
            <person name="Kun R.S."/>
            <person name="Lubbers R.J."/>
            <person name="Makela M.R."/>
            <person name="Barry K."/>
            <person name="Chovatia M."/>
            <person name="Clum A."/>
            <person name="Daum C."/>
            <person name="Haridas S."/>
            <person name="He G."/>
            <person name="LaButti K."/>
            <person name="Lipzen A."/>
            <person name="Mondo S."/>
            <person name="Riley R."/>
            <person name="Salamov A."/>
            <person name="Simmons B.A."/>
            <person name="Magnuson J.K."/>
            <person name="Henrissat B."/>
            <person name="Mortensen U.H."/>
            <person name="Larsen T.O."/>
            <person name="Devries R.P."/>
            <person name="Grigoriev I.V."/>
            <person name="Machida M."/>
            <person name="Baker S.E."/>
            <person name="Andersen M.R."/>
        </authorList>
    </citation>
    <scope>NUCLEOTIDE SEQUENCE [LARGE SCALE GENOMIC DNA]</scope>
    <source>
        <strain evidence="2 3">IBT 29228</strain>
    </source>
</reference>
<proteinExistence type="predicted"/>
<name>A0A5N7B7Q2_9EURO</name>
<evidence type="ECO:0000313" key="2">
    <source>
        <dbReference type="EMBL" id="KAE8377781.1"/>
    </source>
</evidence>
<dbReference type="OrthoDB" id="4507328at2759"/>
<sequence>MVPSRTQLPAPVGAADATGNTARPLQKRVLDLNREATRMLEYLTAHCSSAPKRFVEFVQLTWTLTDDLAQFPVGDAWQTQLHELQRAINDVRKDTNELTARVDPLRSFAQAAAKAPPPCHHQSSHNSASTAPVRPDDLERDRAVTVKVGDSAMAKNLCRLTSEDLVKRAEKHRRNGAVKDVRATPPKRQGSGDCTHPPGGLGAWLRRRGPGRPP</sequence>
<evidence type="ECO:0000256" key="1">
    <source>
        <dbReference type="SAM" id="MobiDB-lite"/>
    </source>
</evidence>
<protein>
    <submittedName>
        <fullName evidence="2">Uncharacterized protein</fullName>
    </submittedName>
</protein>
<feature type="region of interest" description="Disordered" evidence="1">
    <location>
        <begin position="110"/>
        <end position="138"/>
    </location>
</feature>
<keyword evidence="3" id="KW-1185">Reference proteome</keyword>
<dbReference type="AlphaFoldDB" id="A0A5N7B7Q2"/>